<gene>
    <name evidence="9" type="ordered locus">Mpal_0803</name>
</gene>
<feature type="domain" description="CO dehydrogenase/acetyl-CoA synthase complex beta subunit C-terminal" evidence="8">
    <location>
        <begin position="430"/>
        <end position="673"/>
    </location>
</feature>
<comment type="pathway">
    <text evidence="1">One-carbon metabolism; methanogenesis from acetate.</text>
</comment>
<protein>
    <recommendedName>
        <fullName evidence="2">CO-methylating acetyl-CoA synthase</fullName>
        <ecNumber evidence="2">2.3.1.169</ecNumber>
    </recommendedName>
</protein>
<dbReference type="STRING" id="521011.Mpal_0803"/>
<evidence type="ECO:0000256" key="3">
    <source>
        <dbReference type="ARBA" id="ARBA00022596"/>
    </source>
</evidence>
<dbReference type="NCBIfam" id="TIGR00316">
    <property type="entry name" value="cdhC"/>
    <property type="match status" value="1"/>
</dbReference>
<dbReference type="HOGENOM" id="CLU_378422_0_0_2"/>
<evidence type="ECO:0000256" key="5">
    <source>
        <dbReference type="ARBA" id="ARBA00022723"/>
    </source>
</evidence>
<dbReference type="GO" id="GO:0043885">
    <property type="term" value="F:anaerobic carbon-monoxide dehydrogenase activity"/>
    <property type="evidence" value="ECO:0007669"/>
    <property type="project" value="InterPro"/>
</dbReference>
<accession>B8GG91</accession>
<dbReference type="GO" id="GO:0043884">
    <property type="term" value="F:CO-methylating acetyl-CoA synthase activity"/>
    <property type="evidence" value="ECO:0007669"/>
    <property type="project" value="UniProtKB-EC"/>
</dbReference>
<evidence type="ECO:0000256" key="4">
    <source>
        <dbReference type="ARBA" id="ARBA00022679"/>
    </source>
</evidence>
<dbReference type="NCBIfam" id="NF003379">
    <property type="entry name" value="PRK04456.1"/>
    <property type="match status" value="1"/>
</dbReference>
<dbReference type="GO" id="GO:0019385">
    <property type="term" value="P:methanogenesis, from acetate"/>
    <property type="evidence" value="ECO:0007669"/>
    <property type="project" value="UniProtKB-UniPathway"/>
</dbReference>
<name>B8GG91_METPE</name>
<keyword evidence="3" id="KW-0533">Nickel</keyword>
<dbReference type="AlphaFoldDB" id="B8GG91"/>
<keyword evidence="7" id="KW-0411">Iron-sulfur</keyword>
<dbReference type="SUPFAM" id="SSF56821">
    <property type="entry name" value="Prismane protein-like"/>
    <property type="match status" value="1"/>
</dbReference>
<dbReference type="InterPro" id="IPR016099">
    <property type="entry name" value="Prismane-like_a/b-sand"/>
</dbReference>
<dbReference type="GO" id="GO:0051536">
    <property type="term" value="F:iron-sulfur cluster binding"/>
    <property type="evidence" value="ECO:0007669"/>
    <property type="project" value="UniProtKB-KW"/>
</dbReference>
<keyword evidence="9" id="KW-0012">Acyltransferase</keyword>
<dbReference type="Proteomes" id="UP000002457">
    <property type="component" value="Chromosome"/>
</dbReference>
<dbReference type="PANTHER" id="PTHR42281:SF1">
    <property type="entry name" value="ACETYL-COA DECARBONYLASE_SYNTHASE COMPLEX SUBUNIT BETA 1"/>
    <property type="match status" value="1"/>
</dbReference>
<evidence type="ECO:0000313" key="9">
    <source>
        <dbReference type="EMBL" id="ACL16165.1"/>
    </source>
</evidence>
<dbReference type="EMBL" id="CP001338">
    <property type="protein sequence ID" value="ACL16165.1"/>
    <property type="molecule type" value="Genomic_DNA"/>
</dbReference>
<evidence type="ECO:0000259" key="8">
    <source>
        <dbReference type="Pfam" id="PF19436"/>
    </source>
</evidence>
<organism evidence="9 10">
    <name type="scientific">Methanosphaerula palustris (strain ATCC BAA-1556 / DSM 19958 / E1-9c)</name>
    <dbReference type="NCBI Taxonomy" id="521011"/>
    <lineage>
        <taxon>Archaea</taxon>
        <taxon>Methanobacteriati</taxon>
        <taxon>Methanobacteriota</taxon>
        <taxon>Stenosarchaea group</taxon>
        <taxon>Methanomicrobia</taxon>
        <taxon>Methanomicrobiales</taxon>
        <taxon>Methanoregulaceae</taxon>
        <taxon>Methanosphaerula</taxon>
    </lineage>
</organism>
<dbReference type="Pfam" id="PF03598">
    <property type="entry name" value="CdhC"/>
    <property type="match status" value="1"/>
</dbReference>
<dbReference type="EC" id="2.3.1.169" evidence="2"/>
<dbReference type="Gene3D" id="3.40.50.2030">
    <property type="match status" value="1"/>
</dbReference>
<dbReference type="InterPro" id="IPR004461">
    <property type="entry name" value="CO_DH/Ac-CoA_synth_bsu"/>
</dbReference>
<dbReference type="PANTHER" id="PTHR42281">
    <property type="match status" value="1"/>
</dbReference>
<dbReference type="GO" id="GO:0046872">
    <property type="term" value="F:metal ion binding"/>
    <property type="evidence" value="ECO:0007669"/>
    <property type="project" value="UniProtKB-KW"/>
</dbReference>
<dbReference type="NCBIfam" id="NF040764">
    <property type="entry name" value="CODH_ACS_al_bet"/>
    <property type="match status" value="1"/>
</dbReference>
<dbReference type="NCBIfam" id="NF007078">
    <property type="entry name" value="PRK09529.1"/>
    <property type="match status" value="1"/>
</dbReference>
<keyword evidence="4 9" id="KW-0808">Transferase</keyword>
<dbReference type="OrthoDB" id="69951at2157"/>
<evidence type="ECO:0000256" key="2">
    <source>
        <dbReference type="ARBA" id="ARBA00012244"/>
    </source>
</evidence>
<evidence type="ECO:0000256" key="1">
    <source>
        <dbReference type="ARBA" id="ARBA00004905"/>
    </source>
</evidence>
<dbReference type="KEGG" id="mpl:Mpal_0803"/>
<dbReference type="eggNOG" id="arCOG04360">
    <property type="taxonomic scope" value="Archaea"/>
</dbReference>
<dbReference type="Gene3D" id="3.40.970.20">
    <property type="entry name" value="Carbon monoxide dehydrogenase alpha subunit. Chain D, domain 4"/>
    <property type="match status" value="1"/>
</dbReference>
<dbReference type="Gene3D" id="3.30.1650.10">
    <property type="entry name" value="Bifunctional carbon monoxide dehydrogenase/acetyl-coa synthase(codh/acs), Chain M, domain 3"/>
    <property type="match status" value="1"/>
</dbReference>
<dbReference type="InterPro" id="IPR011254">
    <property type="entry name" value="Prismane-like_sf"/>
</dbReference>
<dbReference type="UniPathway" id="UPA00642"/>
<keyword evidence="5" id="KW-0479">Metal-binding</keyword>
<dbReference type="InterPro" id="IPR045822">
    <property type="entry name" value="ACS_CODH_B_C"/>
</dbReference>
<keyword evidence="6" id="KW-0408">Iron</keyword>
<evidence type="ECO:0000256" key="7">
    <source>
        <dbReference type="ARBA" id="ARBA00023014"/>
    </source>
</evidence>
<evidence type="ECO:0000256" key="6">
    <source>
        <dbReference type="ARBA" id="ARBA00023004"/>
    </source>
</evidence>
<dbReference type="Pfam" id="PF19436">
    <property type="entry name" value="ACS_CODH_B_C"/>
    <property type="match status" value="1"/>
</dbReference>
<proteinExistence type="predicted"/>
<sequence>MTSIQESLPRGTAALDQAMAGITAIPGYDETAYHLPISFAVTGTVVEDASSADEAYQKSGKNPLIAWECLHASLHQPLEEPYTGFIADAVIRKLGYSLVDGSILGLALIVGTPQGKDLAAAIARELQEKYMLTFLAGDVVSSLSGAGVKVGLDYRLIPLGPSVSHGIHFADLIARVAMIFGGVAPGDAGRLLTYAKERAKAVVFAFPGMTDQEIACIDALRILGIPIISLGGYEGGEWIAPTPTEAVKQGMDLLGIRVTVTAIPIPMACSPAFEGKSIRKEEMYAEFGGGRSPAFELLRVRPEAEVEDGKVTVIGPEIETIPEGSAAPLGIVIEVAGKTMKKEYEPVLERRIHNFVNYGEGSWHVAQRDLIWVRLSKEAVKNGVRVEHIGKLLASKFRIDFPDLLDAVQVTLITDPEQVLTAKKEAEAIYDERDARIKGMKDDDADTFYSCTLCQTFAPDHVCVITPERPGLCGAISWLDGKIAYEISPAGANQPVQKGGLISAENGEFEGVNRFVRKASHGAIERCQLYNFMEYPMTACGCFEVIALVLPEVNGIMVVNREYKGETPSGMSFSTLAGTIGGGVQTPGFAGISKSYILSDRFLQAEGGIDRLVWMPSVLKEELASRLKERLKAQGKGDLFEKIADERNAETIEALTEFLAGVDHPALTMDSIL</sequence>
<dbReference type="InterPro" id="IPR038571">
    <property type="entry name" value="CO_DH/Ac-CoA_synth_bsu_3_sf"/>
</dbReference>
<dbReference type="Gene3D" id="3.40.1470.10">
    <property type="entry name" value="Bifunctional carbon monoxide dehydrogenase/acetyl-coa synthase(codh/acs), Chain M, domain 5"/>
    <property type="match status" value="1"/>
</dbReference>
<reference evidence="9 10" key="1">
    <citation type="journal article" date="2015" name="Genome Announc.">
        <title>Complete Genome Sequence of Methanosphaerula palustris E1-9CT, a Hydrogenotrophic Methanogen Isolated from a Minerotrophic Fen Peatland.</title>
        <authorList>
            <person name="Cadillo-Quiroz H."/>
            <person name="Browne P."/>
            <person name="Kyrpides N."/>
            <person name="Woyke T."/>
            <person name="Goodwin L."/>
            <person name="Detter C."/>
            <person name="Yavitt J.B."/>
            <person name="Zinder S.H."/>
        </authorList>
    </citation>
    <scope>NUCLEOTIDE SEQUENCE [LARGE SCALE GENOMIC DNA]</scope>
    <source>
        <strain evidence="10">ATCC BAA-1556 / DSM 19958 / E1-9c</strain>
    </source>
</reference>
<evidence type="ECO:0000313" key="10">
    <source>
        <dbReference type="Proteomes" id="UP000002457"/>
    </source>
</evidence>
<keyword evidence="10" id="KW-1185">Reference proteome</keyword>
<dbReference type="GO" id="GO:0006084">
    <property type="term" value="P:acetyl-CoA metabolic process"/>
    <property type="evidence" value="ECO:0007669"/>
    <property type="project" value="InterPro"/>
</dbReference>